<dbReference type="Proteomes" id="UP001079535">
    <property type="component" value="Unassembled WGS sequence"/>
</dbReference>
<dbReference type="Proteomes" id="UP000284472">
    <property type="component" value="Unassembled WGS sequence"/>
</dbReference>
<dbReference type="Proteomes" id="UP001148455">
    <property type="component" value="Unassembled WGS sequence"/>
</dbReference>
<evidence type="ECO:0000313" key="20">
    <source>
        <dbReference type="EMBL" id="PLT53976.1"/>
    </source>
</evidence>
<dbReference type="EMBL" id="JAJBNC010000018">
    <property type="protein sequence ID" value="MCB5494417.1"/>
    <property type="molecule type" value="Genomic_DNA"/>
</dbReference>
<dbReference type="EMBL" id="QSIR01000009">
    <property type="protein sequence ID" value="RHD07039.1"/>
    <property type="molecule type" value="Genomic_DNA"/>
</dbReference>
<evidence type="ECO:0000256" key="1">
    <source>
        <dbReference type="ARBA" id="ARBA00004127"/>
    </source>
</evidence>
<evidence type="ECO:0000313" key="36">
    <source>
        <dbReference type="Proteomes" id="UP000283981"/>
    </source>
</evidence>
<reference evidence="31 32" key="1">
    <citation type="journal article" date="2017" name="Genome Med.">
        <title>A novel Ruminococcus gnavus clade enriched in inflammatory bowel disease patients.</title>
        <authorList>
            <person name="Hall A.B."/>
            <person name="Yassour M."/>
            <person name="Sauk J."/>
            <person name="Garner A."/>
            <person name="Jiang X."/>
            <person name="Arthur T."/>
            <person name="Lagoudas G.K."/>
            <person name="Vatanen T."/>
            <person name="Fornelos N."/>
            <person name="Wilson R."/>
            <person name="Bertha M."/>
            <person name="Cohen M."/>
            <person name="Garber J."/>
            <person name="Khalili H."/>
            <person name="Gevers D."/>
            <person name="Ananthakrishnan A.N."/>
            <person name="Kugathasan S."/>
            <person name="Lander E.S."/>
            <person name="Blainey P."/>
            <person name="Vlamakis H."/>
            <person name="Xavier R.J."/>
            <person name="Huttenhower C."/>
        </authorList>
    </citation>
    <scope>NUCLEOTIDE SEQUENCE [LARGE SCALE GENOMIC DNA]</scope>
    <source>
        <strain evidence="20 32">RJX1118</strain>
        <strain evidence="21 33">RJX1124</strain>
        <strain evidence="22 34">RJX1125</strain>
        <strain evidence="23 31">RJX1128</strain>
    </source>
</reference>
<reference evidence="35 36" key="2">
    <citation type="submission" date="2018-08" db="EMBL/GenBank/DDBJ databases">
        <title>A genome reference for cultivated species of the human gut microbiota.</title>
        <authorList>
            <person name="Zou Y."/>
            <person name="Xue W."/>
            <person name="Luo G."/>
        </authorList>
    </citation>
    <scope>NUCLEOTIDE SEQUENCE [LARGE SCALE GENOMIC DNA]</scope>
    <source>
        <strain evidence="25 35">AF19-16AC</strain>
        <strain evidence="24 41">AF27-4BH</strain>
        <strain evidence="30 39">AF33-12</strain>
        <strain evidence="29 37">AM12-54</strain>
        <strain evidence="28 36">AM21-18</strain>
        <strain evidence="27 40">AM22-7AC</strain>
        <strain evidence="26 38">AM32-6</strain>
    </source>
</reference>
<dbReference type="EMBL" id="NIHT01000010">
    <property type="protein sequence ID" value="PLT75537.1"/>
    <property type="molecule type" value="Genomic_DNA"/>
</dbReference>
<evidence type="ECO:0000256" key="3">
    <source>
        <dbReference type="ARBA" id="ARBA00022692"/>
    </source>
</evidence>
<dbReference type="GeneID" id="57432706"/>
<feature type="transmembrane region" description="Helical" evidence="8">
    <location>
        <begin position="71"/>
        <end position="92"/>
    </location>
</feature>
<feature type="transmembrane region" description="Helical" evidence="8">
    <location>
        <begin position="98"/>
        <end position="121"/>
    </location>
</feature>
<dbReference type="InterPro" id="IPR003667">
    <property type="entry name" value="NqrDE/RnfAE"/>
</dbReference>
<evidence type="ECO:0000313" key="38">
    <source>
        <dbReference type="Proteomes" id="UP000284472"/>
    </source>
</evidence>
<dbReference type="EMBL" id="QRTJ01000014">
    <property type="protein sequence ID" value="RGQ67669.1"/>
    <property type="molecule type" value="Genomic_DNA"/>
</dbReference>
<evidence type="ECO:0000313" key="13">
    <source>
        <dbReference type="EMBL" id="MCZ7694583.1"/>
    </source>
</evidence>
<comment type="caution">
    <text evidence="20">The sequence shown here is derived from an EMBL/GenBank/DDBJ whole genome shotgun (WGS) entry which is preliminary data.</text>
</comment>
<dbReference type="Proteomes" id="UP000283981">
    <property type="component" value="Unassembled WGS sequence"/>
</dbReference>
<evidence type="ECO:0000313" key="30">
    <source>
        <dbReference type="EMBL" id="RHM78819.1"/>
    </source>
</evidence>
<dbReference type="EMBL" id="QRQE01000010">
    <property type="protein sequence ID" value="RHM78819.1"/>
    <property type="molecule type" value="Genomic_DNA"/>
</dbReference>
<reference evidence="14" key="9">
    <citation type="submission" date="2023-01" db="EMBL/GenBank/DDBJ databases">
        <title>Human gut microbiome strain richness.</title>
        <authorList>
            <person name="Chen-Liaw A."/>
        </authorList>
    </citation>
    <scope>NUCLEOTIDE SEQUENCE</scope>
    <source>
        <strain evidence="15">1001217st1_A9_1001217B_191108</strain>
        <strain evidence="14">RTP21484st1_H11_RTP21484_190118</strain>
    </source>
</reference>
<comment type="subcellular location">
    <subcellularLocation>
        <location evidence="8">Cell membrane</location>
        <topology evidence="8">Multi-pass membrane protein</topology>
    </subcellularLocation>
    <subcellularLocation>
        <location evidence="1">Endomembrane system</location>
        <topology evidence="1">Multi-pass membrane protein</topology>
    </subcellularLocation>
</comment>
<evidence type="ECO:0000313" key="39">
    <source>
        <dbReference type="Proteomes" id="UP000285610"/>
    </source>
</evidence>
<dbReference type="Proteomes" id="UP001296581">
    <property type="component" value="Unassembled WGS sequence"/>
</dbReference>
<evidence type="ECO:0000313" key="23">
    <source>
        <dbReference type="EMBL" id="PLT84477.1"/>
    </source>
</evidence>
<dbReference type="InterPro" id="IPR011293">
    <property type="entry name" value="Ion_transpt_RnfA/RsxA"/>
</dbReference>
<evidence type="ECO:0000313" key="24">
    <source>
        <dbReference type="EMBL" id="RGQ67669.1"/>
    </source>
</evidence>
<dbReference type="Proteomes" id="UP000234840">
    <property type="component" value="Unassembled WGS sequence"/>
</dbReference>
<dbReference type="PANTHER" id="PTHR30335">
    <property type="entry name" value="INTEGRAL MEMBRANE PROTEIN OF SOXR-REDUCING COMPLEX"/>
    <property type="match status" value="1"/>
</dbReference>
<dbReference type="EMBL" id="QRIS01000011">
    <property type="protein sequence ID" value="RHG84801.1"/>
    <property type="molecule type" value="Genomic_DNA"/>
</dbReference>
<evidence type="ECO:0000313" key="22">
    <source>
        <dbReference type="EMBL" id="PLT75537.1"/>
    </source>
</evidence>
<dbReference type="Proteomes" id="UP000283834">
    <property type="component" value="Unassembled WGS sequence"/>
</dbReference>
<keyword evidence="5 8" id="KW-0249">Electron transport</keyword>
<proteinExistence type="inferred from homology"/>
<dbReference type="Proteomes" id="UP000283992">
    <property type="component" value="Unassembled WGS sequence"/>
</dbReference>
<evidence type="ECO:0000313" key="29">
    <source>
        <dbReference type="EMBL" id="RHJ16132.1"/>
    </source>
</evidence>
<evidence type="ECO:0000313" key="17">
    <source>
        <dbReference type="EMBL" id="NSI20813.1"/>
    </source>
</evidence>
<evidence type="ECO:0000313" key="34">
    <source>
        <dbReference type="Proteomes" id="UP000235093"/>
    </source>
</evidence>
<reference evidence="11" key="6">
    <citation type="submission" date="2022-11" db="EMBL/GenBank/DDBJ databases">
        <title>Temperate bacteriophages infecting mucin-degrading bacterium Ruminococcus gnavus from the human gut.</title>
        <authorList>
            <person name="Buttimer C."/>
        </authorList>
    </citation>
    <scope>NUCLEOTIDE SEQUENCE</scope>
    <source>
        <strain evidence="11">CCUG 49994</strain>
        <strain evidence="12">CCUG 52279</strain>
    </source>
</reference>
<sequence length="191" mass="20221">MKELLLIAVGSALVNNVVLSQFLGICPFLGVSKNVKTAAGMGGAVVFVITISSFVTGLIYQFILVPLHFEYLQTIVFILVIAALVQFVEMFLKKAMPPLYQALGVYLPLITTNCAVLGVALTNVQKSYSIGAGVVNGVATAVGFLIAIVLMAGIREKIEYNDVPESFQGTPIVLVTAGLMAIAFFGFSGLI</sequence>
<dbReference type="EMBL" id="QRIA01000002">
    <property type="protein sequence ID" value="RHG21768.1"/>
    <property type="molecule type" value="Genomic_DNA"/>
</dbReference>
<reference evidence="9" key="5">
    <citation type="submission" date="2021-10" db="EMBL/GenBank/DDBJ databases">
        <title>Collection of gut derived symbiotic bacterial strains cultured from healthy donors.</title>
        <authorList>
            <person name="Lin H."/>
            <person name="Littmann E."/>
            <person name="Claire K."/>
            <person name="Pamer E."/>
        </authorList>
    </citation>
    <scope>NUCLEOTIDE SEQUENCE</scope>
    <source>
        <strain evidence="10">MSK.23.18</strain>
        <strain evidence="9">MSK.23.4</strain>
    </source>
</reference>
<comment type="subunit">
    <text evidence="8">The complex is composed of six subunits: RnfA, RnfB, RnfC, RnfD, RnfE and RnfG.</text>
</comment>
<dbReference type="STRING" id="33038.GCA_900067245_03701"/>
<evidence type="ECO:0000313" key="27">
    <source>
        <dbReference type="EMBL" id="RHG21768.1"/>
    </source>
</evidence>
<dbReference type="EMBL" id="QRLN01000001">
    <property type="protein sequence ID" value="RHJ16132.1"/>
    <property type="molecule type" value="Genomic_DNA"/>
</dbReference>
<organism evidence="20 32">
    <name type="scientific">Mediterraneibacter gnavus</name>
    <name type="common">Ruminococcus gnavus</name>
    <dbReference type="NCBI Taxonomy" id="33038"/>
    <lineage>
        <taxon>Bacteria</taxon>
        <taxon>Bacillati</taxon>
        <taxon>Bacillota</taxon>
        <taxon>Clostridia</taxon>
        <taxon>Lachnospirales</taxon>
        <taxon>Lachnospiraceae</taxon>
        <taxon>Mediterraneibacter</taxon>
    </lineage>
</organism>
<dbReference type="EMBL" id="JAPZEG010000010">
    <property type="protein sequence ID" value="MDE1203783.1"/>
    <property type="molecule type" value="Genomic_DNA"/>
</dbReference>
<evidence type="ECO:0000313" key="35">
    <source>
        <dbReference type="Proteomes" id="UP000283834"/>
    </source>
</evidence>
<dbReference type="EMBL" id="JAQMLR010000022">
    <property type="protein sequence ID" value="MDB8740171.1"/>
    <property type="molecule type" value="Genomic_DNA"/>
</dbReference>
<dbReference type="EMBL" id="JAAIRV010000001">
    <property type="protein sequence ID" value="NSI57011.1"/>
    <property type="molecule type" value="Genomic_DNA"/>
</dbReference>
<keyword evidence="7 8" id="KW-0472">Membrane</keyword>
<dbReference type="HAMAP" id="MF_00459">
    <property type="entry name" value="RsxA_RnfA"/>
    <property type="match status" value="1"/>
</dbReference>
<dbReference type="AlphaFoldDB" id="A0A2N5NGJ7"/>
<dbReference type="GO" id="GO:0012505">
    <property type="term" value="C:endomembrane system"/>
    <property type="evidence" value="ECO:0007669"/>
    <property type="project" value="UniProtKB-SubCell"/>
</dbReference>
<dbReference type="EMBL" id="JAAIRM010000048">
    <property type="protein sequence ID" value="NSI20813.1"/>
    <property type="molecule type" value="Genomic_DNA"/>
</dbReference>
<evidence type="ECO:0000313" key="14">
    <source>
        <dbReference type="EMBL" id="MDB8686135.1"/>
    </source>
</evidence>
<evidence type="ECO:0000256" key="4">
    <source>
        <dbReference type="ARBA" id="ARBA00022967"/>
    </source>
</evidence>
<evidence type="ECO:0000256" key="7">
    <source>
        <dbReference type="ARBA" id="ARBA00023136"/>
    </source>
</evidence>
<dbReference type="EMBL" id="JAAIRY010000026">
    <property type="protein sequence ID" value="NSI66157.1"/>
    <property type="molecule type" value="Genomic_DNA"/>
</dbReference>
<dbReference type="Proteomes" id="UP000285697">
    <property type="component" value="Unassembled WGS sequence"/>
</dbReference>
<dbReference type="Proteomes" id="UP001149331">
    <property type="component" value="Unassembled WGS sequence"/>
</dbReference>
<evidence type="ECO:0000313" key="11">
    <source>
        <dbReference type="EMBL" id="MCZ0668067.1"/>
    </source>
</evidence>
<protein>
    <recommendedName>
        <fullName evidence="8">Ion-translocating oxidoreductase complex subunit A</fullName>
        <ecNumber evidence="8">7.-.-.-</ecNumber>
    </recommendedName>
    <alternativeName>
        <fullName evidence="8">Rnf electron transport complex subunit A</fullName>
    </alternativeName>
</protein>
<dbReference type="Proteomes" id="UP001076974">
    <property type="component" value="Unassembled WGS sequence"/>
</dbReference>
<evidence type="ECO:0000313" key="12">
    <source>
        <dbReference type="EMBL" id="MCZ0690411.1"/>
    </source>
</evidence>
<evidence type="ECO:0000313" key="18">
    <source>
        <dbReference type="EMBL" id="NSI57011.1"/>
    </source>
</evidence>
<dbReference type="EMBL" id="NIHW01000032">
    <property type="protein sequence ID" value="PLT84477.1"/>
    <property type="molecule type" value="Genomic_DNA"/>
</dbReference>
<keyword evidence="2 8" id="KW-0813">Transport</keyword>
<dbReference type="GO" id="GO:0005886">
    <property type="term" value="C:plasma membrane"/>
    <property type="evidence" value="ECO:0007669"/>
    <property type="project" value="UniProtKB-SubCell"/>
</dbReference>
<evidence type="ECO:0000256" key="8">
    <source>
        <dbReference type="HAMAP-Rule" id="MF_00459"/>
    </source>
</evidence>
<dbReference type="EMBL" id="NIHM01000015">
    <property type="protein sequence ID" value="PLT53976.1"/>
    <property type="molecule type" value="Genomic_DNA"/>
</dbReference>
<dbReference type="Proteomes" id="UP000285610">
    <property type="component" value="Unassembled WGS sequence"/>
</dbReference>
<dbReference type="RefSeq" id="WP_004843453.1">
    <property type="nucleotide sequence ID" value="NZ_AP031446.1"/>
</dbReference>
<dbReference type="Proteomes" id="UP000235093">
    <property type="component" value="Unassembled WGS sequence"/>
</dbReference>
<dbReference type="Proteomes" id="UP001296580">
    <property type="component" value="Unassembled WGS sequence"/>
</dbReference>
<comment type="caution">
    <text evidence="8">Lacks conserved residue(s) required for the propagation of feature annotation.</text>
</comment>
<comment type="function">
    <text evidence="8">Part of a membrane-bound complex that couples electron transfer with translocation of ions across the membrane.</text>
</comment>
<evidence type="ECO:0000313" key="26">
    <source>
        <dbReference type="EMBL" id="RHD07039.1"/>
    </source>
</evidence>
<dbReference type="EC" id="7.-.-.-" evidence="8"/>
<dbReference type="EMBL" id="JAPZED010000012">
    <property type="protein sequence ID" value="MCZ7694583.1"/>
    <property type="molecule type" value="Genomic_DNA"/>
</dbReference>
<reference evidence="17" key="3">
    <citation type="journal article" date="2020" name="Cell Host Microbe">
        <title>Functional and Genomic Variation between Human-Derived Isolates of Lachnospiraceae Reveals Inter- and Intra-Species Diversity.</title>
        <authorList>
            <person name="Sorbara M.T."/>
            <person name="Littmann E.R."/>
            <person name="Fontana E."/>
            <person name="Moody T.U."/>
            <person name="Kohout C.E."/>
            <person name="Gjonbalaj M."/>
            <person name="Eaton V."/>
            <person name="Seok R."/>
            <person name="Leiner I.M."/>
            <person name="Pamer E.G."/>
        </authorList>
    </citation>
    <scope>NUCLEOTIDE SEQUENCE</scope>
    <source>
        <strain evidence="19">MSK.11.9</strain>
        <strain evidence="18">MSK.15.32</strain>
        <strain evidence="17">MSK.22.53</strain>
    </source>
</reference>
<evidence type="ECO:0000313" key="31">
    <source>
        <dbReference type="Proteomes" id="UP000234840"/>
    </source>
</evidence>
<evidence type="ECO:0000313" key="9">
    <source>
        <dbReference type="EMBL" id="MCB5494417.1"/>
    </source>
</evidence>
<dbReference type="Proteomes" id="UP001212160">
    <property type="component" value="Unassembled WGS sequence"/>
</dbReference>
<keyword evidence="6 8" id="KW-1133">Transmembrane helix</keyword>
<dbReference type="Proteomes" id="UP000286137">
    <property type="component" value="Unassembled WGS sequence"/>
</dbReference>
<evidence type="ECO:0000256" key="6">
    <source>
        <dbReference type="ARBA" id="ARBA00022989"/>
    </source>
</evidence>
<evidence type="ECO:0000256" key="2">
    <source>
        <dbReference type="ARBA" id="ARBA00022448"/>
    </source>
</evidence>
<dbReference type="PANTHER" id="PTHR30335:SF0">
    <property type="entry name" value="ION-TRANSLOCATING OXIDOREDUCTASE COMPLEX SUBUNIT A"/>
    <property type="match status" value="1"/>
</dbReference>
<dbReference type="Proteomes" id="UP000234891">
    <property type="component" value="Unassembled WGS sequence"/>
</dbReference>
<evidence type="ECO:0000313" key="33">
    <source>
        <dbReference type="Proteomes" id="UP000234891"/>
    </source>
</evidence>
<feature type="transmembrane region" description="Helical" evidence="8">
    <location>
        <begin position="172"/>
        <end position="190"/>
    </location>
</feature>
<evidence type="ECO:0000313" key="40">
    <source>
        <dbReference type="Proteomes" id="UP000285697"/>
    </source>
</evidence>
<keyword evidence="3 8" id="KW-0812">Transmembrane</keyword>
<dbReference type="EMBL" id="JAPRAY010000014">
    <property type="protein sequence ID" value="MCZ0668067.1"/>
    <property type="molecule type" value="Genomic_DNA"/>
</dbReference>
<dbReference type="EMBL" id="JAPRBD010000014">
    <property type="protein sequence ID" value="MCZ0690411.1"/>
    <property type="molecule type" value="Genomic_DNA"/>
</dbReference>
<accession>A0A2N5NGJ7</accession>
<evidence type="ECO:0000313" key="15">
    <source>
        <dbReference type="EMBL" id="MDB8740171.1"/>
    </source>
</evidence>
<evidence type="ECO:0000256" key="5">
    <source>
        <dbReference type="ARBA" id="ARBA00022982"/>
    </source>
</evidence>
<dbReference type="EMBL" id="JAQMLA010000011">
    <property type="protein sequence ID" value="MDB8686135.1"/>
    <property type="molecule type" value="Genomic_DNA"/>
</dbReference>
<dbReference type="Pfam" id="PF02508">
    <property type="entry name" value="Rnf-Nqr"/>
    <property type="match status" value="1"/>
</dbReference>
<name>A0A2N5NGJ7_MEDGN</name>
<dbReference type="EMBL" id="NIHS01000025">
    <property type="protein sequence ID" value="PLT71369.1"/>
    <property type="molecule type" value="Genomic_DNA"/>
</dbReference>
<dbReference type="Proteomes" id="UP001297422">
    <property type="component" value="Unassembled WGS sequence"/>
</dbReference>
<dbReference type="Proteomes" id="UP001211731">
    <property type="component" value="Unassembled WGS sequence"/>
</dbReference>
<comment type="similarity">
    <text evidence="8">Belongs to the NqrDE/RnfAE family.</text>
</comment>
<reference evidence="13" key="8">
    <citation type="submission" date="2022-12" db="EMBL/GenBank/DDBJ databases">
        <title>Genome of R. gnavus strain RSHDN_123.</title>
        <authorList>
            <person name="Abdugheni R."/>
        </authorList>
    </citation>
    <scope>NUCLEOTIDE SEQUENCE</scope>
    <source>
        <strain evidence="13">RSHDN_123</strain>
    </source>
</reference>
<dbReference type="Proteomes" id="UP001297370">
    <property type="component" value="Unassembled WGS sequence"/>
</dbReference>
<reference evidence="17" key="4">
    <citation type="submission" date="2020-02" db="EMBL/GenBank/DDBJ databases">
        <authorList>
            <person name="Littmann E."/>
            <person name="Sorbara M."/>
        </authorList>
    </citation>
    <scope>NUCLEOTIDE SEQUENCE</scope>
    <source>
        <strain evidence="19">MSK.11.9</strain>
        <strain evidence="18">MSK.15.32</strain>
        <strain evidence="17">MSK.22.53</strain>
    </source>
</reference>
<dbReference type="GO" id="GO:0022900">
    <property type="term" value="P:electron transport chain"/>
    <property type="evidence" value="ECO:0007669"/>
    <property type="project" value="UniProtKB-UniRule"/>
</dbReference>
<dbReference type="InterPro" id="IPR050133">
    <property type="entry name" value="NqrDE/RnfAE_oxidrdctase"/>
</dbReference>
<dbReference type="NCBIfam" id="TIGR01943">
    <property type="entry name" value="rnfA"/>
    <property type="match status" value="1"/>
</dbReference>
<evidence type="ECO:0000313" key="19">
    <source>
        <dbReference type="EMBL" id="NSI66157.1"/>
    </source>
</evidence>
<evidence type="ECO:0000313" key="28">
    <source>
        <dbReference type="EMBL" id="RHG84801.1"/>
    </source>
</evidence>
<evidence type="ECO:0000313" key="16">
    <source>
        <dbReference type="EMBL" id="MDE1203783.1"/>
    </source>
</evidence>
<evidence type="ECO:0000313" key="21">
    <source>
        <dbReference type="EMBL" id="PLT71369.1"/>
    </source>
</evidence>
<gene>
    <name evidence="8" type="primary">rnfA</name>
    <name evidence="20" type="ORF">CDL18_11065</name>
    <name evidence="23" type="ORF">CDL20_11770</name>
    <name evidence="22" type="ORF">CDL23_07525</name>
    <name evidence="21" type="ORF">CDL26_12335</name>
    <name evidence="29" type="ORF">DW142_00490</name>
    <name evidence="28" type="ORF">DW243_08140</name>
    <name evidence="27" type="ORF">DW270_01880</name>
    <name evidence="26" type="ORF">DW812_07985</name>
    <name evidence="25" type="ORF">DWX36_15100</name>
    <name evidence="24" type="ORF">DWY88_08740</name>
    <name evidence="30" type="ORF">DWZ50_05630</name>
    <name evidence="17" type="ORF">G4958_16055</name>
    <name evidence="19" type="ORF">G4981_12865</name>
    <name evidence="18" type="ORF">G4993_01120</name>
    <name evidence="10" type="ORF">LIQ08_10020</name>
    <name evidence="9" type="ORF">LIQ10_11820</name>
    <name evidence="16" type="ORF">O4N78_09425</name>
    <name evidence="13" type="ORF">O8D18_11125</name>
    <name evidence="12" type="ORF">OZZ16_10920</name>
    <name evidence="11" type="ORF">OZZ17_11005</name>
    <name evidence="15" type="ORF">PNU63_15555</name>
    <name evidence="14" type="ORF">PNW85_05525</name>
</gene>
<evidence type="ECO:0000313" key="10">
    <source>
        <dbReference type="EMBL" id="MCB5619483.1"/>
    </source>
</evidence>
<keyword evidence="4 8" id="KW-1278">Translocase</keyword>
<dbReference type="EMBL" id="QRWQ01000022">
    <property type="protein sequence ID" value="RGT36128.1"/>
    <property type="molecule type" value="Genomic_DNA"/>
</dbReference>
<evidence type="ECO:0000313" key="32">
    <source>
        <dbReference type="Proteomes" id="UP000234849"/>
    </source>
</evidence>
<evidence type="ECO:0000313" key="25">
    <source>
        <dbReference type="EMBL" id="RGT36128.1"/>
    </source>
</evidence>
<feature type="transmembrane region" description="Helical" evidence="8">
    <location>
        <begin position="44"/>
        <end position="64"/>
    </location>
</feature>
<dbReference type="PIRSF" id="PIRSF006102">
    <property type="entry name" value="NQR_DE"/>
    <property type="match status" value="1"/>
</dbReference>
<evidence type="ECO:0000313" key="37">
    <source>
        <dbReference type="Proteomes" id="UP000283992"/>
    </source>
</evidence>
<dbReference type="EMBL" id="JAJBOM010000013">
    <property type="protein sequence ID" value="MCB5619483.1"/>
    <property type="molecule type" value="Genomic_DNA"/>
</dbReference>
<dbReference type="Proteomes" id="UP001296643">
    <property type="component" value="Unassembled WGS sequence"/>
</dbReference>
<feature type="transmembrane region" description="Helical" evidence="8">
    <location>
        <begin position="128"/>
        <end position="152"/>
    </location>
</feature>
<reference evidence="16" key="7">
    <citation type="submission" date="2022-12" db="EMBL/GenBank/DDBJ databases">
        <title>Genome of R. gnavus strain RSHDN_120.</title>
        <authorList>
            <person name="Abdugheni R."/>
        </authorList>
    </citation>
    <scope>NUCLEOTIDE SEQUENCE</scope>
    <source>
        <strain evidence="16">RSHDN_120</strain>
    </source>
</reference>
<dbReference type="Proteomes" id="UP000234849">
    <property type="component" value="Unassembled WGS sequence"/>
</dbReference>
<keyword evidence="8" id="KW-1003">Cell membrane</keyword>
<evidence type="ECO:0000313" key="41">
    <source>
        <dbReference type="Proteomes" id="UP000286137"/>
    </source>
</evidence>